<sequence>MSALGDALQGIKQLLLLQEQVRRVEEAGAKQGEALERIASDLIGVDKRVVRIETMIEMTTARGASPPRLEG</sequence>
<reference evidence="1 2" key="1">
    <citation type="submission" date="2024-09" db="EMBL/GenBank/DDBJ databases">
        <authorList>
            <person name="Sun Q."/>
            <person name="Mori K."/>
        </authorList>
    </citation>
    <scope>NUCLEOTIDE SEQUENCE [LARGE SCALE GENOMIC DNA]</scope>
    <source>
        <strain evidence="1 2">CCM 7706</strain>
    </source>
</reference>
<accession>A0ABV6CV95</accession>
<gene>
    <name evidence="1" type="ORF">ACFFJC_05935</name>
</gene>
<name>A0ABV6CV95_9SPHN</name>
<dbReference type="RefSeq" id="WP_379486580.1">
    <property type="nucleotide sequence ID" value="NZ_JBHLWK010000009.1"/>
</dbReference>
<evidence type="ECO:0000313" key="1">
    <source>
        <dbReference type="EMBL" id="MFC0203810.1"/>
    </source>
</evidence>
<evidence type="ECO:0000313" key="2">
    <source>
        <dbReference type="Proteomes" id="UP001589798"/>
    </source>
</evidence>
<dbReference type="EMBL" id="JBHLWK010000009">
    <property type="protein sequence ID" value="MFC0203810.1"/>
    <property type="molecule type" value="Genomic_DNA"/>
</dbReference>
<dbReference type="Proteomes" id="UP001589798">
    <property type="component" value="Unassembled WGS sequence"/>
</dbReference>
<keyword evidence="2" id="KW-1185">Reference proteome</keyword>
<organism evidence="1 2">
    <name type="scientific">Novosphingobium soli</name>
    <dbReference type="NCBI Taxonomy" id="574956"/>
    <lineage>
        <taxon>Bacteria</taxon>
        <taxon>Pseudomonadati</taxon>
        <taxon>Pseudomonadota</taxon>
        <taxon>Alphaproteobacteria</taxon>
        <taxon>Sphingomonadales</taxon>
        <taxon>Sphingomonadaceae</taxon>
        <taxon>Novosphingobium</taxon>
    </lineage>
</organism>
<comment type="caution">
    <text evidence="1">The sequence shown here is derived from an EMBL/GenBank/DDBJ whole genome shotgun (WGS) entry which is preliminary data.</text>
</comment>
<protein>
    <submittedName>
        <fullName evidence="1">Uncharacterized protein</fullName>
    </submittedName>
</protein>
<proteinExistence type="predicted"/>